<comment type="caution">
    <text evidence="1">The sequence shown here is derived from an EMBL/GenBank/DDBJ whole genome shotgun (WGS) entry which is preliminary data.</text>
</comment>
<reference evidence="1 2" key="1">
    <citation type="journal article" date="2019" name="Int. J. Syst. Evol. Microbiol.">
        <title>The Global Catalogue of Microorganisms (GCM) 10K type strain sequencing project: providing services to taxonomists for standard genome sequencing and annotation.</title>
        <authorList>
            <consortium name="The Broad Institute Genomics Platform"/>
            <consortium name="The Broad Institute Genome Sequencing Center for Infectious Disease"/>
            <person name="Wu L."/>
            <person name="Ma J."/>
        </authorList>
    </citation>
    <scope>NUCLEOTIDE SEQUENCE [LARGE SCALE GENOMIC DNA]</scope>
    <source>
        <strain evidence="1 2">YIM 94188</strain>
    </source>
</reference>
<name>A0ABD5TV76_9EURY</name>
<dbReference type="InterPro" id="IPR050141">
    <property type="entry name" value="GCL_type2/YbdK_subfam"/>
</dbReference>
<dbReference type="Proteomes" id="UP001596408">
    <property type="component" value="Unassembled WGS sequence"/>
</dbReference>
<dbReference type="PANTHER" id="PTHR36510:SF3">
    <property type="entry name" value="CONSERVED PROTEIN"/>
    <property type="match status" value="1"/>
</dbReference>
<dbReference type="InterPro" id="IPR014746">
    <property type="entry name" value="Gln_synth/guanido_kin_cat_dom"/>
</dbReference>
<dbReference type="RefSeq" id="WP_379693424.1">
    <property type="nucleotide sequence ID" value="NZ_JBHSXH010000009.1"/>
</dbReference>
<protein>
    <recommendedName>
        <fullName evidence="3">Glutamate--cysteine ligase</fullName>
    </recommendedName>
</protein>
<dbReference type="EMBL" id="JBHSXH010000009">
    <property type="protein sequence ID" value="MFC6824461.1"/>
    <property type="molecule type" value="Genomic_DNA"/>
</dbReference>
<dbReference type="PANTHER" id="PTHR36510">
    <property type="entry name" value="GLUTAMATE--CYSTEINE LIGASE 2-RELATED"/>
    <property type="match status" value="1"/>
</dbReference>
<organism evidence="1 2">
    <name type="scientific">Halopelagius fulvigenes</name>
    <dbReference type="NCBI Taxonomy" id="1198324"/>
    <lineage>
        <taxon>Archaea</taxon>
        <taxon>Methanobacteriati</taxon>
        <taxon>Methanobacteriota</taxon>
        <taxon>Stenosarchaea group</taxon>
        <taxon>Halobacteria</taxon>
        <taxon>Halobacteriales</taxon>
        <taxon>Haloferacaceae</taxon>
    </lineage>
</organism>
<accession>A0ABD5TV76</accession>
<evidence type="ECO:0000313" key="2">
    <source>
        <dbReference type="Proteomes" id="UP001596408"/>
    </source>
</evidence>
<proteinExistence type="predicted"/>
<dbReference type="Gene3D" id="3.30.590.20">
    <property type="match status" value="1"/>
</dbReference>
<dbReference type="SUPFAM" id="SSF55931">
    <property type="entry name" value="Glutamine synthetase/guanido kinase"/>
    <property type="match status" value="1"/>
</dbReference>
<dbReference type="Pfam" id="PF04107">
    <property type="entry name" value="GCS2"/>
    <property type="match status" value="1"/>
</dbReference>
<sequence length="524" mass="56612">MNELTEAVRRAAASETSAEFQRRVEAQADDVLEDVRSGRLDNRHFSVGLELEAYAVDADGRLAPVPEAAFDAPNCSPELGVHNVEVHTHPDAAAGTGFRRQAATLETALAGARTVLQEADRRLVLDGMWTVPPAEGTAAYLDAGTETDGVFLPENMRPIPRYVAIDAAIRARDGGRIPVGLPGLDDARSILVESLTTSIQPHLQIPTATDLPRYLNVATRTMGPVLSLSANSPFLPADRYEGLDAEDVLSETPHECRVPVFERSVNVGGIEKCRVPEDYDDVAEVIDRIVEDETLAPVLSEAGDDGDADAEADGDASYASSVPEFVTKRGTFWRWVRPVFGGDVPHVDDGGSAAPGNDDASVRIEYRPLPTQPTVRDTVGLQALVVGLVRGIVVADHPVKGLAWEDARDSFYAAVADGPAADLEWVGSHGDRIDATPAVRDEVFSLARHGLRELGVEDETAEWLLSPIEARQSATHTSPSAWKRARVRERLDAGETLPDAVRAMQREYVEKAATGRAFATWERA</sequence>
<evidence type="ECO:0008006" key="3">
    <source>
        <dbReference type="Google" id="ProtNLM"/>
    </source>
</evidence>
<dbReference type="InterPro" id="IPR006336">
    <property type="entry name" value="GCS2"/>
</dbReference>
<keyword evidence="2" id="KW-1185">Reference proteome</keyword>
<dbReference type="AlphaFoldDB" id="A0ABD5TV76"/>
<gene>
    <name evidence="1" type="ORF">ACFQEV_05550</name>
</gene>
<evidence type="ECO:0000313" key="1">
    <source>
        <dbReference type="EMBL" id="MFC6824461.1"/>
    </source>
</evidence>